<dbReference type="AlphaFoldDB" id="A0A288QX64"/>
<dbReference type="EMBL" id="QRAS01000001">
    <property type="protein sequence ID" value="RDL11989.1"/>
    <property type="molecule type" value="Genomic_DNA"/>
</dbReference>
<keyword evidence="2" id="KW-0238">DNA-binding</keyword>
<evidence type="ECO:0000256" key="1">
    <source>
        <dbReference type="ARBA" id="ARBA00023015"/>
    </source>
</evidence>
<dbReference type="RefSeq" id="WP_070230050.1">
    <property type="nucleotide sequence ID" value="NZ_BJYO01000002.1"/>
</dbReference>
<dbReference type="Proteomes" id="UP000254912">
    <property type="component" value="Unassembled WGS sequence"/>
</dbReference>
<accession>A0A288QX64</accession>
<dbReference type="Pfam" id="PF02080">
    <property type="entry name" value="TrkA_C"/>
    <property type="match status" value="1"/>
</dbReference>
<dbReference type="PROSITE" id="PS50949">
    <property type="entry name" value="HTH_GNTR"/>
    <property type="match status" value="1"/>
</dbReference>
<dbReference type="KEGG" id="wso:WSWS_00785"/>
<sequence length="206" mass="23012">MSTIKQPRYRVIALRIAEKISTNQIKVGEKIHARSTLATTFGVSSETARRALNVLVDLEIVEIRHGSGAIVVSRQKAQEYVAAENEARDLQSLENGLTEQIKEHQAGLNALAKSIKNYVDQSQHYQQHNPLTPFELTLTENSSLYGKTLSELNFWHLTGTTLVGIGHEDKLVISPGPYAKIELGDTLYFVGDENSVQIVQNFFYDN</sequence>
<organism evidence="4 5">
    <name type="scientific">Weissella soli</name>
    <dbReference type="NCBI Taxonomy" id="155866"/>
    <lineage>
        <taxon>Bacteria</taxon>
        <taxon>Bacillati</taxon>
        <taxon>Bacillota</taxon>
        <taxon>Bacilli</taxon>
        <taxon>Lactobacillales</taxon>
        <taxon>Lactobacillaceae</taxon>
        <taxon>Weissella</taxon>
    </lineage>
</organism>
<keyword evidence="5" id="KW-1185">Reference proteome</keyword>
<evidence type="ECO:0000256" key="2">
    <source>
        <dbReference type="ARBA" id="ARBA00023125"/>
    </source>
</evidence>
<dbReference type="InterPro" id="IPR006037">
    <property type="entry name" value="RCK_C"/>
</dbReference>
<dbReference type="Gene3D" id="3.30.70.1450">
    <property type="entry name" value="Regulator of K+ conductance, C-terminal domain"/>
    <property type="match status" value="1"/>
</dbReference>
<dbReference type="GO" id="GO:0006813">
    <property type="term" value="P:potassium ion transport"/>
    <property type="evidence" value="ECO:0007669"/>
    <property type="project" value="InterPro"/>
</dbReference>
<dbReference type="SMART" id="SM00345">
    <property type="entry name" value="HTH_GNTR"/>
    <property type="match status" value="1"/>
</dbReference>
<dbReference type="GO" id="GO:0008324">
    <property type="term" value="F:monoatomic cation transmembrane transporter activity"/>
    <property type="evidence" value="ECO:0007669"/>
    <property type="project" value="InterPro"/>
</dbReference>
<dbReference type="Gene3D" id="1.10.10.10">
    <property type="entry name" value="Winged helix-like DNA-binding domain superfamily/Winged helix DNA-binding domain"/>
    <property type="match status" value="1"/>
</dbReference>
<dbReference type="GO" id="GO:0003677">
    <property type="term" value="F:DNA binding"/>
    <property type="evidence" value="ECO:0007669"/>
    <property type="project" value="UniProtKB-KW"/>
</dbReference>
<reference evidence="4 5" key="1">
    <citation type="submission" date="2018-07" db="EMBL/GenBank/DDBJ databases">
        <title>Genomic Encyclopedia of Type Strains, Phase III (KMG-III): the genomes of soil and plant-associated and newly described type strains.</title>
        <authorList>
            <person name="Whitman W."/>
        </authorList>
    </citation>
    <scope>NUCLEOTIDE SEQUENCE [LARGE SCALE GENOMIC DNA]</scope>
    <source>
        <strain evidence="4 5">CECT 7031</strain>
    </source>
</reference>
<dbReference type="GO" id="GO:0003700">
    <property type="term" value="F:DNA-binding transcription factor activity"/>
    <property type="evidence" value="ECO:0007669"/>
    <property type="project" value="InterPro"/>
</dbReference>
<dbReference type="OrthoDB" id="226679at2"/>
<keyword evidence="3" id="KW-0804">Transcription</keyword>
<dbReference type="CDD" id="cd07377">
    <property type="entry name" value="WHTH_GntR"/>
    <property type="match status" value="1"/>
</dbReference>
<dbReference type="PROSITE" id="PS51202">
    <property type="entry name" value="RCK_C"/>
    <property type="match status" value="1"/>
</dbReference>
<dbReference type="GO" id="GO:0045892">
    <property type="term" value="P:negative regulation of DNA-templated transcription"/>
    <property type="evidence" value="ECO:0007669"/>
    <property type="project" value="TreeGrafter"/>
</dbReference>
<dbReference type="InterPro" id="IPR036388">
    <property type="entry name" value="WH-like_DNA-bd_sf"/>
</dbReference>
<proteinExistence type="predicted"/>
<gene>
    <name evidence="4" type="ORF">DFP99_0413</name>
</gene>
<dbReference type="InterPro" id="IPR036721">
    <property type="entry name" value="RCK_C_sf"/>
</dbReference>
<dbReference type="Pfam" id="PF00392">
    <property type="entry name" value="GntR"/>
    <property type="match status" value="1"/>
</dbReference>
<dbReference type="SUPFAM" id="SSF46785">
    <property type="entry name" value="Winged helix' DNA-binding domain"/>
    <property type="match status" value="1"/>
</dbReference>
<dbReference type="SUPFAM" id="SSF116726">
    <property type="entry name" value="TrkA C-terminal domain-like"/>
    <property type="match status" value="1"/>
</dbReference>
<evidence type="ECO:0000256" key="3">
    <source>
        <dbReference type="ARBA" id="ARBA00023163"/>
    </source>
</evidence>
<dbReference type="InterPro" id="IPR036390">
    <property type="entry name" value="WH_DNA-bd_sf"/>
</dbReference>
<dbReference type="PANTHER" id="PTHR44846">
    <property type="entry name" value="MANNOSYL-D-GLYCERATE TRANSPORT/METABOLISM SYSTEM REPRESSOR MNGR-RELATED"/>
    <property type="match status" value="1"/>
</dbReference>
<evidence type="ECO:0000313" key="4">
    <source>
        <dbReference type="EMBL" id="RDL11989.1"/>
    </source>
</evidence>
<comment type="caution">
    <text evidence="4">The sequence shown here is derived from an EMBL/GenBank/DDBJ whole genome shotgun (WGS) entry which is preliminary data.</text>
</comment>
<name>A0A288QX64_9LACO</name>
<protein>
    <submittedName>
        <fullName evidence="4">GntR family transcriptional regulator</fullName>
    </submittedName>
</protein>
<dbReference type="InterPro" id="IPR000524">
    <property type="entry name" value="Tscrpt_reg_HTH_GntR"/>
</dbReference>
<dbReference type="InterPro" id="IPR050679">
    <property type="entry name" value="Bact_HTH_transcr_reg"/>
</dbReference>
<keyword evidence="1" id="KW-0805">Transcription regulation</keyword>
<evidence type="ECO:0000313" key="5">
    <source>
        <dbReference type="Proteomes" id="UP000254912"/>
    </source>
</evidence>
<dbReference type="PANTHER" id="PTHR44846:SF1">
    <property type="entry name" value="MANNOSYL-D-GLYCERATE TRANSPORT_METABOLISM SYSTEM REPRESSOR MNGR-RELATED"/>
    <property type="match status" value="1"/>
</dbReference>
<dbReference type="GeneID" id="94545984"/>